<keyword evidence="5" id="KW-0934">Plastid</keyword>
<dbReference type="EMBL" id="KR935851">
    <property type="protein sequence ID" value="ALP13658.1"/>
    <property type="molecule type" value="mRNA"/>
</dbReference>
<dbReference type="GO" id="GO:0070181">
    <property type="term" value="F:small ribosomal subunit rRNA binding"/>
    <property type="evidence" value="ECO:0007669"/>
    <property type="project" value="TreeGrafter"/>
</dbReference>
<dbReference type="Pfam" id="PF01084">
    <property type="entry name" value="Ribosomal_S18"/>
    <property type="match status" value="1"/>
</dbReference>
<evidence type="ECO:0000256" key="3">
    <source>
        <dbReference type="ARBA" id="ARBA00023274"/>
    </source>
</evidence>
<accession>A0A0S2QDA9</accession>
<dbReference type="GO" id="GO:0005763">
    <property type="term" value="C:mitochondrial small ribosomal subunit"/>
    <property type="evidence" value="ECO:0007669"/>
    <property type="project" value="TreeGrafter"/>
</dbReference>
<dbReference type="SUPFAM" id="SSF46911">
    <property type="entry name" value="Ribosomal protein S18"/>
    <property type="match status" value="1"/>
</dbReference>
<geneLocation type="chloroplast" evidence="5"/>
<gene>
    <name evidence="5" type="primary">rps18</name>
</gene>
<evidence type="ECO:0000256" key="1">
    <source>
        <dbReference type="ARBA" id="ARBA00005589"/>
    </source>
</evidence>
<comment type="similarity">
    <text evidence="1 4">Belongs to the bacterial ribosomal protein bS18 family.</text>
</comment>
<protein>
    <submittedName>
        <fullName evidence="5">Ribosomal protein S18</fullName>
    </submittedName>
</protein>
<dbReference type="PANTHER" id="PTHR13479">
    <property type="entry name" value="30S RIBOSOMAL PROTEIN S18"/>
    <property type="match status" value="1"/>
</dbReference>
<evidence type="ECO:0000256" key="2">
    <source>
        <dbReference type="ARBA" id="ARBA00022980"/>
    </source>
</evidence>
<dbReference type="InterPro" id="IPR001648">
    <property type="entry name" value="Ribosomal_bS18"/>
</dbReference>
<dbReference type="InterPro" id="IPR036870">
    <property type="entry name" value="Ribosomal_bS18_sf"/>
</dbReference>
<keyword evidence="3 4" id="KW-0687">Ribonucleoprotein</keyword>
<dbReference type="Gene3D" id="4.10.640.10">
    <property type="entry name" value="Ribosomal protein S18"/>
    <property type="match status" value="1"/>
</dbReference>
<name>A0A0S2QDA9_KARBR</name>
<evidence type="ECO:0000256" key="4">
    <source>
        <dbReference type="RuleBase" id="RU003910"/>
    </source>
</evidence>
<dbReference type="PRINTS" id="PR00974">
    <property type="entry name" value="RIBOSOMALS18"/>
</dbReference>
<keyword evidence="2 4" id="KW-0689">Ribosomal protein</keyword>
<dbReference type="AlphaFoldDB" id="A0A0S2QDA9"/>
<dbReference type="GO" id="GO:0006412">
    <property type="term" value="P:translation"/>
    <property type="evidence" value="ECO:0007669"/>
    <property type="project" value="InterPro"/>
</dbReference>
<dbReference type="NCBIfam" id="TIGR00165">
    <property type="entry name" value="S18"/>
    <property type="match status" value="1"/>
</dbReference>
<dbReference type="GO" id="GO:0003735">
    <property type="term" value="F:structural constituent of ribosome"/>
    <property type="evidence" value="ECO:0007669"/>
    <property type="project" value="InterPro"/>
</dbReference>
<dbReference type="PANTHER" id="PTHR13479:SF40">
    <property type="entry name" value="SMALL RIBOSOMAL SUBUNIT PROTEIN BS18M"/>
    <property type="match status" value="1"/>
</dbReference>
<organism evidence="5">
    <name type="scientific">Karenia brevis</name>
    <name type="common">Red tide dinoflagellate</name>
    <name type="synonym">Gymnodinium breve</name>
    <dbReference type="NCBI Taxonomy" id="156230"/>
    <lineage>
        <taxon>Eukaryota</taxon>
        <taxon>Sar</taxon>
        <taxon>Alveolata</taxon>
        <taxon>Dinophyceae</taxon>
        <taxon>Gymnodiniales</taxon>
        <taxon>Kareniaceae</taxon>
        <taxon>Karenia</taxon>
    </lineage>
</organism>
<evidence type="ECO:0000313" key="5">
    <source>
        <dbReference type="EMBL" id="ALP13658.1"/>
    </source>
</evidence>
<keyword evidence="5" id="KW-0150">Chloroplast</keyword>
<proteinExistence type="evidence at transcript level"/>
<reference evidence="5" key="1">
    <citation type="submission" date="2015-05" db="EMBL/GenBank/DDBJ databases">
        <title>The Karenia brevis plastid transcriptome reveals a 5' polyadenylation process.</title>
        <authorList>
            <person name="Cahoon A.B."/>
            <person name="Carroll H.D."/>
            <person name="Wang M.Y.-W."/>
            <person name="Newby R.J."/>
        </authorList>
    </citation>
    <scope>NUCLEOTIDE SEQUENCE</scope>
    <source>
        <strain evidence="5">CCM2281</strain>
    </source>
</reference>
<sequence length="348" mass="40173">MRLGNALRAAVLPARHRAGAFIGRGWPACARHAANTPGKVPSGSGQSEEAVRLMLDTKVSQRGTADALFQECIDAIRERRLKLEQDPVLQEGDTPAITKLKQDELDLTKKIFQRVDPSRDITSDLTHAGHNIDPYWSPFHKVREVKDQVAAEFDEYARLVTVAEQKRVRIQIKKSLRRAAAVYNPYSKEFRQWHGRKSGQAPPKPFRLPDKHWEPSPLQVRLARERITWRDVDILQHFIADNGYILPRRTTMLPRQKQQALVQAVKTAQNMSLLPYQWKLKDFQAMPLMDPLQWMADRLTDRVMESRDRRSRAMLRVMMERHPELNYRNFLRHEAQRAKGAGDPSDAV</sequence>